<accession>A0A512B8L3</accession>
<dbReference type="Proteomes" id="UP000321513">
    <property type="component" value="Unassembled WGS sequence"/>
</dbReference>
<keyword evidence="2" id="KW-1185">Reference proteome</keyword>
<gene>
    <name evidence="1" type="ORF">SAE01_08000</name>
</gene>
<protein>
    <submittedName>
        <fullName evidence="1">Uncharacterized protein</fullName>
    </submittedName>
</protein>
<sequence>MTILVLSDKRCSTFNCELGVGNATGKQRGKNTAGKKRCAQVDVYWIGGIAEMNKFQTIGLIYV</sequence>
<organism evidence="1 2">
    <name type="scientific">Segetibacter aerophilus</name>
    <dbReference type="NCBI Taxonomy" id="670293"/>
    <lineage>
        <taxon>Bacteria</taxon>
        <taxon>Pseudomonadati</taxon>
        <taxon>Bacteroidota</taxon>
        <taxon>Chitinophagia</taxon>
        <taxon>Chitinophagales</taxon>
        <taxon>Chitinophagaceae</taxon>
        <taxon>Segetibacter</taxon>
    </lineage>
</organism>
<reference evidence="1 2" key="1">
    <citation type="submission" date="2019-07" db="EMBL/GenBank/DDBJ databases">
        <title>Whole genome shotgun sequence of Segetibacter aerophilus NBRC 106135.</title>
        <authorList>
            <person name="Hosoyama A."/>
            <person name="Uohara A."/>
            <person name="Ohji S."/>
            <person name="Ichikawa N."/>
        </authorList>
    </citation>
    <scope>NUCLEOTIDE SEQUENCE [LARGE SCALE GENOMIC DNA]</scope>
    <source>
        <strain evidence="1 2">NBRC 106135</strain>
    </source>
</reference>
<evidence type="ECO:0000313" key="2">
    <source>
        <dbReference type="Proteomes" id="UP000321513"/>
    </source>
</evidence>
<name>A0A512B8L3_9BACT</name>
<comment type="caution">
    <text evidence="1">The sequence shown here is derived from an EMBL/GenBank/DDBJ whole genome shotgun (WGS) entry which is preliminary data.</text>
</comment>
<proteinExistence type="predicted"/>
<dbReference type="AlphaFoldDB" id="A0A512B8L3"/>
<evidence type="ECO:0000313" key="1">
    <source>
        <dbReference type="EMBL" id="GEO08304.1"/>
    </source>
</evidence>
<dbReference type="EMBL" id="BJYT01000002">
    <property type="protein sequence ID" value="GEO08304.1"/>
    <property type="molecule type" value="Genomic_DNA"/>
</dbReference>